<keyword evidence="3" id="KW-1185">Reference proteome</keyword>
<evidence type="ECO:0000256" key="1">
    <source>
        <dbReference type="SAM" id="MobiDB-lite"/>
    </source>
</evidence>
<sequence>MNRHMARHRQKDEEAGADGQGVLNTRKRMWKDADGNIVTKKPALETSVEEQSDSAHRQPQQHGSPLDSLPDLTQFQHHEHGAPVSPLSYDPSICRSTFDDHDSGIASGYHPTNLGVNALSGAESLSPIDRQFWSTNLLQPEPEPLAPLAFNDAPFDDIFNPDTASSFNNPFTTMNNYNWLFGKQGTLRLERMSANKRRFEISCRGEFTYLAYYISSPT</sequence>
<comment type="caution">
    <text evidence="2">The sequence shown here is derived from an EMBL/GenBank/DDBJ whole genome shotgun (WGS) entry which is preliminary data.</text>
</comment>
<name>A0ABR3RHU2_9PLEO</name>
<feature type="region of interest" description="Disordered" evidence="1">
    <location>
        <begin position="1"/>
        <end position="71"/>
    </location>
</feature>
<proteinExistence type="predicted"/>
<reference evidence="2 3" key="1">
    <citation type="submission" date="2024-02" db="EMBL/GenBank/DDBJ databases">
        <title>De novo assembly and annotation of 12 fungi associated with fruit tree decline syndrome in Ontario, Canada.</title>
        <authorList>
            <person name="Sulman M."/>
            <person name="Ellouze W."/>
            <person name="Ilyukhin E."/>
        </authorList>
    </citation>
    <scope>NUCLEOTIDE SEQUENCE [LARGE SCALE GENOMIC DNA]</scope>
    <source>
        <strain evidence="2 3">M42-189</strain>
    </source>
</reference>
<dbReference type="Proteomes" id="UP001521785">
    <property type="component" value="Unassembled WGS sequence"/>
</dbReference>
<evidence type="ECO:0000313" key="3">
    <source>
        <dbReference type="Proteomes" id="UP001521785"/>
    </source>
</evidence>
<accession>A0ABR3RHU2</accession>
<organism evidence="2 3">
    <name type="scientific">Paraconiothyrium brasiliense</name>
    <dbReference type="NCBI Taxonomy" id="300254"/>
    <lineage>
        <taxon>Eukaryota</taxon>
        <taxon>Fungi</taxon>
        <taxon>Dikarya</taxon>
        <taxon>Ascomycota</taxon>
        <taxon>Pezizomycotina</taxon>
        <taxon>Dothideomycetes</taxon>
        <taxon>Pleosporomycetidae</taxon>
        <taxon>Pleosporales</taxon>
        <taxon>Massarineae</taxon>
        <taxon>Didymosphaeriaceae</taxon>
        <taxon>Paraconiothyrium</taxon>
    </lineage>
</organism>
<dbReference type="EMBL" id="JAKJXO020000006">
    <property type="protein sequence ID" value="KAL1604013.1"/>
    <property type="molecule type" value="Genomic_DNA"/>
</dbReference>
<evidence type="ECO:0000313" key="2">
    <source>
        <dbReference type="EMBL" id="KAL1604013.1"/>
    </source>
</evidence>
<protein>
    <submittedName>
        <fullName evidence="2">Uncharacterized protein</fullName>
    </submittedName>
</protein>
<gene>
    <name evidence="2" type="ORF">SLS60_005605</name>
</gene>